<dbReference type="AlphaFoldDB" id="B8FKW2"/>
<dbReference type="Proteomes" id="UP000000739">
    <property type="component" value="Chromosome"/>
</dbReference>
<proteinExistence type="predicted"/>
<dbReference type="KEGG" id="dal:Dalk_2792"/>
<keyword evidence="1" id="KW-0732">Signal</keyword>
<reference evidence="2 3" key="1">
    <citation type="journal article" date="2012" name="Environ. Microbiol.">
        <title>The genome sequence of Desulfatibacillum alkenivorans AK-01: a blueprint for anaerobic alkane oxidation.</title>
        <authorList>
            <person name="Callaghan A.V."/>
            <person name="Morris B.E."/>
            <person name="Pereira I.A."/>
            <person name="McInerney M.J."/>
            <person name="Austin R.N."/>
            <person name="Groves J.T."/>
            <person name="Kukor J.J."/>
            <person name="Suflita J.M."/>
            <person name="Young L.Y."/>
            <person name="Zylstra G.J."/>
            <person name="Wawrik B."/>
        </authorList>
    </citation>
    <scope>NUCLEOTIDE SEQUENCE [LARGE SCALE GENOMIC DNA]</scope>
    <source>
        <strain evidence="2 3">AK-01</strain>
    </source>
</reference>
<name>B8FKW2_DESAL</name>
<feature type="signal peptide" evidence="1">
    <location>
        <begin position="1"/>
        <end position="24"/>
    </location>
</feature>
<sequence>MIKILKLTSLAVILILSPTCALFAQGPPTGPTLKLDAAYLSESSVESSQGSYSVAMAGVEASYKYFTVHAAQGRFNWSRVDLLPFGDGVNDPWSQLNKIGLSARYRGKMSDKWGYLLGAGITSTFEEEMGLPSYSLSGGLSYSFSSKLRVGAGLSLGHNDIETTVMPFISFGYDYGNSRNNGVFASIGWPRLSAGYRFSPEWAAKVSLTLDSRTYQLATGGIYKLRDDSPVYPEGYVGLSGYSPGLSLEYTPAPSIKVALGLSWWLNSEMDLYNDDGDKQFIYDIEDSLGGSLQFQYRF</sequence>
<dbReference type="RefSeq" id="WP_015947554.1">
    <property type="nucleotide sequence ID" value="NC_011768.1"/>
</dbReference>
<dbReference type="SUPFAM" id="SSF56935">
    <property type="entry name" value="Porins"/>
    <property type="match status" value="1"/>
</dbReference>
<evidence type="ECO:0000256" key="1">
    <source>
        <dbReference type="SAM" id="SignalP"/>
    </source>
</evidence>
<dbReference type="eggNOG" id="ENOG503322D">
    <property type="taxonomic scope" value="Bacteria"/>
</dbReference>
<evidence type="ECO:0008006" key="4">
    <source>
        <dbReference type="Google" id="ProtNLM"/>
    </source>
</evidence>
<evidence type="ECO:0000313" key="2">
    <source>
        <dbReference type="EMBL" id="ACL04484.1"/>
    </source>
</evidence>
<protein>
    <recommendedName>
        <fullName evidence="4">Outer membrane protein beta-barrel domain-containing protein</fullName>
    </recommendedName>
</protein>
<keyword evidence="3" id="KW-1185">Reference proteome</keyword>
<organism evidence="2 3">
    <name type="scientific">Desulfatibacillum aliphaticivorans</name>
    <dbReference type="NCBI Taxonomy" id="218208"/>
    <lineage>
        <taxon>Bacteria</taxon>
        <taxon>Pseudomonadati</taxon>
        <taxon>Thermodesulfobacteriota</taxon>
        <taxon>Desulfobacteria</taxon>
        <taxon>Desulfobacterales</taxon>
        <taxon>Desulfatibacillaceae</taxon>
        <taxon>Desulfatibacillum</taxon>
    </lineage>
</organism>
<gene>
    <name evidence="2" type="ordered locus">Dalk_2792</name>
</gene>
<dbReference type="HOGENOM" id="CLU_080111_0_0_7"/>
<evidence type="ECO:0000313" key="3">
    <source>
        <dbReference type="Proteomes" id="UP000000739"/>
    </source>
</evidence>
<accession>B8FKW2</accession>
<dbReference type="EMBL" id="CP001322">
    <property type="protein sequence ID" value="ACL04484.1"/>
    <property type="molecule type" value="Genomic_DNA"/>
</dbReference>
<feature type="chain" id="PRO_5002871851" description="Outer membrane protein beta-barrel domain-containing protein" evidence="1">
    <location>
        <begin position="25"/>
        <end position="299"/>
    </location>
</feature>